<dbReference type="OrthoDB" id="6400528at2"/>
<evidence type="ECO:0008006" key="3">
    <source>
        <dbReference type="Google" id="ProtNLM"/>
    </source>
</evidence>
<organism evidence="1 2">
    <name type="scientific">Gulbenkiania indica</name>
    <dbReference type="NCBI Taxonomy" id="375574"/>
    <lineage>
        <taxon>Bacteria</taxon>
        <taxon>Pseudomonadati</taxon>
        <taxon>Pseudomonadota</taxon>
        <taxon>Betaproteobacteria</taxon>
        <taxon>Neisseriales</taxon>
        <taxon>Chromobacteriaceae</taxon>
        <taxon>Gulbenkiania</taxon>
    </lineage>
</organism>
<protein>
    <recommendedName>
        <fullName evidence="3">Glycosyl transferases group 1</fullName>
    </recommendedName>
</protein>
<accession>A0A0K6GT82</accession>
<evidence type="ECO:0000313" key="1">
    <source>
        <dbReference type="EMBL" id="CUA81716.1"/>
    </source>
</evidence>
<proteinExistence type="predicted"/>
<gene>
    <name evidence="1" type="ORF">Ga0061063_0560</name>
</gene>
<dbReference type="STRING" id="375574.GCA_001418035_00359"/>
<dbReference type="Proteomes" id="UP000243535">
    <property type="component" value="Unassembled WGS sequence"/>
</dbReference>
<dbReference type="AlphaFoldDB" id="A0A0K6GT82"/>
<sequence length="320" mass="36923">MIYIGCIAHTATGGTELLHQLASTIIGLGVEAKIFYVGSSHRKDPVAERFKKYKAPYTFEIKNLRQDDLLIVPEVMTQFLYNWRTPVPCKKIIWWLSVDNYYTSVSHFKKTLKYYLGYRVFDFKEDFYHLAQSEYAANFLRKKGIAKLSYLSDYLGDDFLEAPSIDLSTKKDIIAYNPKKGKEITDEFIKKAGSNLEFVALENMTPIEVKKTLLKAKVYIDFGTHPGKDRIPREAAMCGCCIITNRAGSAAFKEDVPIPEEYKFSSPRSSFDAITLLIEKCFRNFSCEHQKFDSYRESIKKEKNLFQSEVLHLLKTLRKL</sequence>
<dbReference type="EMBL" id="CYHA01000001">
    <property type="protein sequence ID" value="CUA81716.1"/>
    <property type="molecule type" value="Genomic_DNA"/>
</dbReference>
<keyword evidence="2" id="KW-1185">Reference proteome</keyword>
<name>A0A0K6GT82_9NEIS</name>
<reference evidence="2" key="1">
    <citation type="submission" date="2015-08" db="EMBL/GenBank/DDBJ databases">
        <authorList>
            <person name="Varghese N."/>
        </authorList>
    </citation>
    <scope>NUCLEOTIDE SEQUENCE [LARGE SCALE GENOMIC DNA]</scope>
    <source>
        <strain evidence="2">DSM 17901</strain>
    </source>
</reference>
<dbReference type="RefSeq" id="WP_141656682.1">
    <property type="nucleotide sequence ID" value="NZ_CYHA01000001.1"/>
</dbReference>
<evidence type="ECO:0000313" key="2">
    <source>
        <dbReference type="Proteomes" id="UP000243535"/>
    </source>
</evidence>